<dbReference type="InterPro" id="IPR013762">
    <property type="entry name" value="Integrase-like_cat_sf"/>
</dbReference>
<protein>
    <recommendedName>
        <fullName evidence="5">Tyr recombinase domain-containing protein</fullName>
    </recommendedName>
</protein>
<keyword evidence="4" id="KW-1185">Reference proteome</keyword>
<reference evidence="3" key="1">
    <citation type="submission" date="2023-10" db="EMBL/GenBank/DDBJ databases">
        <authorList>
            <person name="Chen Y."/>
            <person name="Shah S."/>
            <person name="Dougan E. K."/>
            <person name="Thang M."/>
            <person name="Chan C."/>
        </authorList>
    </citation>
    <scope>NUCLEOTIDE SEQUENCE [LARGE SCALE GENOMIC DNA]</scope>
</reference>
<feature type="region of interest" description="Disordered" evidence="2">
    <location>
        <begin position="84"/>
        <end position="118"/>
    </location>
</feature>
<dbReference type="Gene3D" id="1.10.443.10">
    <property type="entry name" value="Intergrase catalytic core"/>
    <property type="match status" value="1"/>
</dbReference>
<comment type="caution">
    <text evidence="3">The sequence shown here is derived from an EMBL/GenBank/DDBJ whole genome shotgun (WGS) entry which is preliminary data.</text>
</comment>
<keyword evidence="1" id="KW-0233">DNA recombination</keyword>
<name>A0ABN9T1J9_9DINO</name>
<proteinExistence type="predicted"/>
<organism evidence="3 4">
    <name type="scientific">Prorocentrum cordatum</name>
    <dbReference type="NCBI Taxonomy" id="2364126"/>
    <lineage>
        <taxon>Eukaryota</taxon>
        <taxon>Sar</taxon>
        <taxon>Alveolata</taxon>
        <taxon>Dinophyceae</taxon>
        <taxon>Prorocentrales</taxon>
        <taxon>Prorocentraceae</taxon>
        <taxon>Prorocentrum</taxon>
    </lineage>
</organism>
<evidence type="ECO:0000256" key="2">
    <source>
        <dbReference type="SAM" id="MobiDB-lite"/>
    </source>
</evidence>
<gene>
    <name evidence="3" type="ORF">PCOR1329_LOCUS34646</name>
</gene>
<feature type="compositionally biased region" description="Low complexity" evidence="2">
    <location>
        <begin position="47"/>
        <end position="64"/>
    </location>
</feature>
<accession>A0ABN9T1J9</accession>
<dbReference type="Proteomes" id="UP001189429">
    <property type="component" value="Unassembled WGS sequence"/>
</dbReference>
<sequence length="350" mass="37805">MGPKRLRGLSALVAREPPLPSGERLPRTALGSRALTARHVARRARAGPRGAQTPAAPPAAGRRRALVPAPSAVPARVARAGRHFSALDDRGANGQDLAGDGGGAAEGDSSSSGSNSVIEHLGRGRVRMRHLRARRAQRRAKLCADAILAAQEAGVSLLETLAVTRPTQVRYQRYFDLFYSRVGLKRGDILAKADTEIDELFCNYLTENYLQGEQRSYGDQTMAAGGLDAVFRRLGSAASKEPLWNFDCPEASALLREAAEDLGIAPVTLHQMRHSGASVDLANGWRNLTSTQRRGEWAQAKSVHRYEHSSMLGSSYAKLAPALRAVREQAERQLTQILTGQPLSVRPGQN</sequence>
<feature type="compositionally biased region" description="Low complexity" evidence="2">
    <location>
        <begin position="106"/>
        <end position="116"/>
    </location>
</feature>
<evidence type="ECO:0000313" key="3">
    <source>
        <dbReference type="EMBL" id="CAK0838785.1"/>
    </source>
</evidence>
<evidence type="ECO:0000256" key="1">
    <source>
        <dbReference type="ARBA" id="ARBA00023172"/>
    </source>
</evidence>
<dbReference type="InterPro" id="IPR011010">
    <property type="entry name" value="DNA_brk_join_enz"/>
</dbReference>
<evidence type="ECO:0000313" key="4">
    <source>
        <dbReference type="Proteomes" id="UP001189429"/>
    </source>
</evidence>
<dbReference type="EMBL" id="CAUYUJ010014249">
    <property type="protein sequence ID" value="CAK0838785.1"/>
    <property type="molecule type" value="Genomic_DNA"/>
</dbReference>
<dbReference type="SUPFAM" id="SSF56349">
    <property type="entry name" value="DNA breaking-rejoining enzymes"/>
    <property type="match status" value="1"/>
</dbReference>
<evidence type="ECO:0008006" key="5">
    <source>
        <dbReference type="Google" id="ProtNLM"/>
    </source>
</evidence>
<feature type="region of interest" description="Disordered" evidence="2">
    <location>
        <begin position="1"/>
        <end position="64"/>
    </location>
</feature>